<comment type="caution">
    <text evidence="2">The sequence shown here is derived from an EMBL/GenBank/DDBJ whole genome shotgun (WGS) entry which is preliminary data.</text>
</comment>
<dbReference type="EMBL" id="JAHDYR010000011">
    <property type="protein sequence ID" value="KAG9395472.1"/>
    <property type="molecule type" value="Genomic_DNA"/>
</dbReference>
<protein>
    <submittedName>
        <fullName evidence="2">Zinc finger CCHC-type</fullName>
    </submittedName>
</protein>
<organism evidence="2 3">
    <name type="scientific">Carpediemonas membranifera</name>
    <dbReference type="NCBI Taxonomy" id="201153"/>
    <lineage>
        <taxon>Eukaryota</taxon>
        <taxon>Metamonada</taxon>
        <taxon>Carpediemonas-like organisms</taxon>
        <taxon>Carpediemonas</taxon>
    </lineage>
</organism>
<reference evidence="2" key="1">
    <citation type="submission" date="2021-05" db="EMBL/GenBank/DDBJ databases">
        <title>A free-living protist that lacks canonical eukaryotic 1 DNA replication and segregation systems.</title>
        <authorList>
            <person name="Salas-Leiva D.E."/>
            <person name="Tromer E.C."/>
            <person name="Curtis B.A."/>
            <person name="Jerlstrom-Hultqvist J."/>
            <person name="Kolisko M."/>
            <person name="Yi Z."/>
            <person name="Salas-Leiva J.S."/>
            <person name="Gallot-Lavallee L."/>
            <person name="Kops G.J.P.L."/>
            <person name="Archibald J.M."/>
            <person name="Simpson A.G.B."/>
            <person name="Roger A.J."/>
        </authorList>
    </citation>
    <scope>NUCLEOTIDE SEQUENCE</scope>
    <source>
        <strain evidence="2">BICM</strain>
    </source>
</reference>
<feature type="compositionally biased region" description="Basic and acidic residues" evidence="1">
    <location>
        <begin position="258"/>
        <end position="272"/>
    </location>
</feature>
<evidence type="ECO:0000313" key="3">
    <source>
        <dbReference type="Proteomes" id="UP000717585"/>
    </source>
</evidence>
<accession>A0A8J6BDY1</accession>
<sequence>MTIPELDAINLDRESVRSFKRQVQRLKVFAPDAKASLFLTDALSDLIQRQFDLNAETITEEELFKHLDKLVGPQTSRQWLAELSKVRCESTITDLNTRTVLVRKYINAFQDIFQLYTKGAFSEEENLSRDDDTVIEKATKLCLSHLAPDAFQRVVRTEYDLRKPTKLEDVYKLITEAARVEDQLRLDMTRYGYDLVRTKKARTKANSDPDTDESSSTKQALPIKAKEAAPTSKPRPNDIHPTNRPPKTPCPICQGNHWRNECPRSEKTRSRESGGGLRAKSELKAKTPFEAMILDDAEIDTEDDVLKTTGHINGQEYVFHIDSCARRSGVSEGLAKDLALPHSTGPTRHYLLADQSVATANGRTSADLRVALAGHETRFTANLDIIPGKKPLILIGCDILRSLGCLTSDGLFVKLVKETAADEGDDIPFRPAEELLLADNVQPNIEIEELKQPITAILEQHPHVFDGLAPGGAKVPAMRIPLVDEQHLVQAKPRRLNPRRREQVREELQRLRSAGITRASQGPHINVNSPQMLKKSDPPLLKSPDLNELFIFVDKFNDYRALGGKRDIEKLIDSEVREMVTAILPADDLDDAEEEIPLLLNQHHRAARSRAQKDLKIIKRLGRALRPTQEVNKLRLFRITAKDFSPIEVARVNKKFRITMAVVQPEFPLETLRDIYVRCFKFGSNQTMYRIKGGDPGHVARRCHAARSSPIQNSPREHRDRQRVPGQAVQRRAPPHEP</sequence>
<dbReference type="Proteomes" id="UP000717585">
    <property type="component" value="Unassembled WGS sequence"/>
</dbReference>
<gene>
    <name evidence="2" type="ORF">J8273_3041</name>
</gene>
<dbReference type="Gene3D" id="2.40.70.10">
    <property type="entry name" value="Acid Proteases"/>
    <property type="match status" value="1"/>
</dbReference>
<keyword evidence="3" id="KW-1185">Reference proteome</keyword>
<dbReference type="AlphaFoldDB" id="A0A8J6BDY1"/>
<evidence type="ECO:0000256" key="1">
    <source>
        <dbReference type="SAM" id="MobiDB-lite"/>
    </source>
</evidence>
<evidence type="ECO:0000313" key="2">
    <source>
        <dbReference type="EMBL" id="KAG9395472.1"/>
    </source>
</evidence>
<feature type="compositionally biased region" description="Polar residues" evidence="1">
    <location>
        <begin position="204"/>
        <end position="219"/>
    </location>
</feature>
<dbReference type="Gene3D" id="3.10.10.10">
    <property type="entry name" value="HIV Type 1 Reverse Transcriptase, subunit A, domain 1"/>
    <property type="match status" value="1"/>
</dbReference>
<feature type="region of interest" description="Disordered" evidence="1">
    <location>
        <begin position="201"/>
        <end position="280"/>
    </location>
</feature>
<feature type="region of interest" description="Disordered" evidence="1">
    <location>
        <begin position="512"/>
        <end position="534"/>
    </location>
</feature>
<dbReference type="InterPro" id="IPR021109">
    <property type="entry name" value="Peptidase_aspartic_dom_sf"/>
</dbReference>
<feature type="region of interest" description="Disordered" evidence="1">
    <location>
        <begin position="700"/>
        <end position="738"/>
    </location>
</feature>
<name>A0A8J6BDY1_9EUKA</name>
<proteinExistence type="predicted"/>